<comment type="caution">
    <text evidence="3">The sequence shown here is derived from an EMBL/GenBank/DDBJ whole genome shotgun (WGS) entry which is preliminary data.</text>
</comment>
<keyword evidence="4" id="KW-1185">Reference proteome</keyword>
<evidence type="ECO:0000256" key="1">
    <source>
        <dbReference type="SAM" id="Phobius"/>
    </source>
</evidence>
<feature type="transmembrane region" description="Helical" evidence="1">
    <location>
        <begin position="65"/>
        <end position="86"/>
    </location>
</feature>
<sequence>MRCVWIRCADAIPYEPDWNRPHGDAVRDLAHFVVNEGSNVLSLSALPWLSGLVTMRNVWPHDGPFVLQVLLAVLVFDFGVTLTHYLSHRIPALWRLHAVHHSVKRFYGFNGLMKHPLHLSLAHRTGPGP</sequence>
<reference evidence="3 4" key="1">
    <citation type="submission" date="2020-04" db="EMBL/GenBank/DDBJ databases">
        <title>Draft genome of Pyxidicoccus fallax type strain.</title>
        <authorList>
            <person name="Whitworth D.E."/>
        </authorList>
    </citation>
    <scope>NUCLEOTIDE SEQUENCE [LARGE SCALE GENOMIC DNA]</scope>
    <source>
        <strain evidence="3 4">DSM 14698</strain>
    </source>
</reference>
<keyword evidence="1" id="KW-0472">Membrane</keyword>
<dbReference type="AlphaFoldDB" id="A0A848LSJ3"/>
<keyword evidence="1" id="KW-1133">Transmembrane helix</keyword>
<accession>A0A848LSJ3</accession>
<dbReference type="InterPro" id="IPR006694">
    <property type="entry name" value="Fatty_acid_hydroxylase"/>
</dbReference>
<evidence type="ECO:0000313" key="4">
    <source>
        <dbReference type="Proteomes" id="UP000518300"/>
    </source>
</evidence>
<dbReference type="EMBL" id="JABBJJ010000266">
    <property type="protein sequence ID" value="NMO20736.1"/>
    <property type="molecule type" value="Genomic_DNA"/>
</dbReference>
<feature type="domain" description="Fatty acid hydroxylase" evidence="2">
    <location>
        <begin position="69"/>
        <end position="121"/>
    </location>
</feature>
<dbReference type="GO" id="GO:0008610">
    <property type="term" value="P:lipid biosynthetic process"/>
    <property type="evidence" value="ECO:0007669"/>
    <property type="project" value="InterPro"/>
</dbReference>
<gene>
    <name evidence="3" type="ORF">HG543_38695</name>
</gene>
<organism evidence="3 4">
    <name type="scientific">Pyxidicoccus fallax</name>
    <dbReference type="NCBI Taxonomy" id="394095"/>
    <lineage>
        <taxon>Bacteria</taxon>
        <taxon>Pseudomonadati</taxon>
        <taxon>Myxococcota</taxon>
        <taxon>Myxococcia</taxon>
        <taxon>Myxococcales</taxon>
        <taxon>Cystobacterineae</taxon>
        <taxon>Myxococcaceae</taxon>
        <taxon>Pyxidicoccus</taxon>
    </lineage>
</organism>
<dbReference type="GO" id="GO:0016491">
    <property type="term" value="F:oxidoreductase activity"/>
    <property type="evidence" value="ECO:0007669"/>
    <property type="project" value="InterPro"/>
</dbReference>
<evidence type="ECO:0000259" key="2">
    <source>
        <dbReference type="Pfam" id="PF04116"/>
    </source>
</evidence>
<protein>
    <submittedName>
        <fullName evidence="3">Sterol desaturase family protein</fullName>
    </submittedName>
</protein>
<dbReference type="Proteomes" id="UP000518300">
    <property type="component" value="Unassembled WGS sequence"/>
</dbReference>
<name>A0A848LSJ3_9BACT</name>
<dbReference type="GO" id="GO:0005506">
    <property type="term" value="F:iron ion binding"/>
    <property type="evidence" value="ECO:0007669"/>
    <property type="project" value="InterPro"/>
</dbReference>
<proteinExistence type="predicted"/>
<dbReference type="Pfam" id="PF04116">
    <property type="entry name" value="FA_hydroxylase"/>
    <property type="match status" value="1"/>
</dbReference>
<keyword evidence="1" id="KW-0812">Transmembrane</keyword>
<evidence type="ECO:0000313" key="3">
    <source>
        <dbReference type="EMBL" id="NMO20736.1"/>
    </source>
</evidence>